<dbReference type="InterPro" id="IPR017938">
    <property type="entry name" value="Riboflavin_synthase-like_b-brl"/>
</dbReference>
<evidence type="ECO:0000256" key="16">
    <source>
        <dbReference type="ARBA" id="ARBA00049433"/>
    </source>
</evidence>
<dbReference type="GO" id="GO:0019825">
    <property type="term" value="F:oxygen binding"/>
    <property type="evidence" value="ECO:0007669"/>
    <property type="project" value="InterPro"/>
</dbReference>
<evidence type="ECO:0000256" key="10">
    <source>
        <dbReference type="ARBA" id="ARBA00022857"/>
    </source>
</evidence>
<comment type="cofactor">
    <cofactor evidence="17">
        <name>heme b</name>
        <dbReference type="ChEBI" id="CHEBI:60344"/>
    </cofactor>
    <text evidence="17">Binds 1 heme b (iron(II)-protoporphyrin IX) group per subunit.</text>
</comment>
<keyword evidence="4 17" id="KW-0216">Detoxification</keyword>
<dbReference type="InterPro" id="IPR009050">
    <property type="entry name" value="Globin-like_sf"/>
</dbReference>
<dbReference type="InterPro" id="IPR023950">
    <property type="entry name" value="Hmp"/>
</dbReference>
<dbReference type="Pfam" id="PF00042">
    <property type="entry name" value="Globin"/>
    <property type="match status" value="1"/>
</dbReference>
<feature type="binding site" evidence="17">
    <location>
        <begin position="270"/>
        <end position="275"/>
    </location>
    <ligand>
        <name>NADP(+)</name>
        <dbReference type="ChEBI" id="CHEBI:58349"/>
    </ligand>
</feature>
<evidence type="ECO:0000256" key="12">
    <source>
        <dbReference type="ARBA" id="ARBA00023004"/>
    </source>
</evidence>
<dbReference type="GO" id="GO:0071500">
    <property type="term" value="P:cellular response to nitrosative stress"/>
    <property type="evidence" value="ECO:0007669"/>
    <property type="project" value="TreeGrafter"/>
</dbReference>
<keyword evidence="13 17" id="KW-0520">NAD</keyword>
<evidence type="ECO:0000256" key="13">
    <source>
        <dbReference type="ARBA" id="ARBA00023027"/>
    </source>
</evidence>
<dbReference type="InterPro" id="IPR012292">
    <property type="entry name" value="Globin/Proto"/>
</dbReference>
<evidence type="ECO:0000313" key="21">
    <source>
        <dbReference type="Proteomes" id="UP000293154"/>
    </source>
</evidence>
<dbReference type="SUPFAM" id="SSF46458">
    <property type="entry name" value="Globin-like"/>
    <property type="match status" value="1"/>
</dbReference>
<evidence type="ECO:0000256" key="8">
    <source>
        <dbReference type="ARBA" id="ARBA00022723"/>
    </source>
</evidence>
<dbReference type="InterPro" id="IPR000971">
    <property type="entry name" value="Globin"/>
</dbReference>
<dbReference type="CDD" id="cd14776">
    <property type="entry name" value="HmpEc-globin-like"/>
    <property type="match status" value="1"/>
</dbReference>
<dbReference type="Gene3D" id="1.10.490.10">
    <property type="entry name" value="Globins"/>
    <property type="match status" value="1"/>
</dbReference>
<dbReference type="GO" id="GO:0046872">
    <property type="term" value="F:metal ion binding"/>
    <property type="evidence" value="ECO:0007669"/>
    <property type="project" value="UniProtKB-KW"/>
</dbReference>
<comment type="function">
    <text evidence="14 17">Is involved in NO detoxification in an aerobic process, termed nitric oxide dioxygenase (NOD) reaction that utilizes O(2) and NAD(P)H to convert NO to nitrate, which protects the bacterium from various noxious nitrogen compounds. Therefore, plays a central role in the inducible response to nitrosative stress.</text>
</comment>
<dbReference type="HAMAP" id="MF_01252">
    <property type="entry name" value="Hmp"/>
    <property type="match status" value="1"/>
</dbReference>
<dbReference type="EC" id="1.14.12.17" evidence="17"/>
<gene>
    <name evidence="20" type="primary">hmpA</name>
    <name evidence="17" type="synonym">hmp</name>
    <name evidence="20" type="ORF">EKN56_17725</name>
</gene>
<comment type="catalytic activity">
    <reaction evidence="15 17">
        <text>2 nitric oxide + NADH + 2 O2 = 2 nitrate + NAD(+) + H(+)</text>
        <dbReference type="Rhea" id="RHEA:19469"/>
        <dbReference type="ChEBI" id="CHEBI:15378"/>
        <dbReference type="ChEBI" id="CHEBI:15379"/>
        <dbReference type="ChEBI" id="CHEBI:16480"/>
        <dbReference type="ChEBI" id="CHEBI:17632"/>
        <dbReference type="ChEBI" id="CHEBI:57540"/>
        <dbReference type="ChEBI" id="CHEBI:57945"/>
        <dbReference type="EC" id="1.14.12.17"/>
    </reaction>
</comment>
<evidence type="ECO:0000259" key="19">
    <source>
        <dbReference type="PROSITE" id="PS51384"/>
    </source>
</evidence>
<dbReference type="AlphaFoldDB" id="A0A411WPL4"/>
<dbReference type="Pfam" id="PF00175">
    <property type="entry name" value="NAD_binding_1"/>
    <property type="match status" value="1"/>
</dbReference>
<feature type="domain" description="FAD-binding FR-type" evidence="19">
    <location>
        <begin position="152"/>
        <end position="257"/>
    </location>
</feature>
<evidence type="ECO:0000256" key="2">
    <source>
        <dbReference type="ARBA" id="ARBA00008414"/>
    </source>
</evidence>
<accession>A0A411WPL4</accession>
<dbReference type="InterPro" id="IPR017927">
    <property type="entry name" value="FAD-bd_FR_type"/>
</dbReference>
<dbReference type="FunFam" id="1.10.490.10:FF:000003">
    <property type="entry name" value="Flavohemoprotein"/>
    <property type="match status" value="1"/>
</dbReference>
<feature type="site" description="Involved in heme-bound ligand stabilization and O-O bond activation" evidence="17">
    <location>
        <position position="31"/>
    </location>
</feature>
<dbReference type="InterPro" id="IPR008333">
    <property type="entry name" value="Cbr1-like_FAD-bd_dom"/>
</dbReference>
<keyword evidence="10 17" id="KW-0521">NADP</keyword>
<evidence type="ECO:0000256" key="17">
    <source>
        <dbReference type="HAMAP-Rule" id="MF_01252"/>
    </source>
</evidence>
<feature type="binding site" evidence="17">
    <location>
        <begin position="390"/>
        <end position="393"/>
    </location>
    <ligand>
        <name>FAD</name>
        <dbReference type="ChEBI" id="CHEBI:57692"/>
    </ligand>
</feature>
<evidence type="ECO:0000256" key="15">
    <source>
        <dbReference type="ARBA" id="ARBA00048649"/>
    </source>
</evidence>
<keyword evidence="6 17" id="KW-0561">Oxygen transport</keyword>
<keyword evidence="12 17" id="KW-0408">Iron</keyword>
<feature type="region of interest" description="Reductase" evidence="17">
    <location>
        <begin position="149"/>
        <end position="397"/>
    </location>
</feature>
<dbReference type="FunFam" id="3.40.50.80:FF:000010">
    <property type="entry name" value="Flavohemoprotein"/>
    <property type="match status" value="1"/>
</dbReference>
<dbReference type="GO" id="GO:0009636">
    <property type="term" value="P:response to toxic substance"/>
    <property type="evidence" value="ECO:0007669"/>
    <property type="project" value="UniProtKB-KW"/>
</dbReference>
<dbReference type="EMBL" id="CP034752">
    <property type="protein sequence ID" value="QBH98070.1"/>
    <property type="molecule type" value="Genomic_DNA"/>
</dbReference>
<dbReference type="PROSITE" id="PS51384">
    <property type="entry name" value="FAD_FR"/>
    <property type="match status" value="1"/>
</dbReference>
<keyword evidence="11 17" id="KW-0560">Oxidoreductase</keyword>
<feature type="active site" description="Charge relay system" evidence="17">
    <location>
        <position position="137"/>
    </location>
</feature>
<keyword evidence="5 17" id="KW-0349">Heme</keyword>
<name>A0A411WPL4_9GAMM</name>
<evidence type="ECO:0000256" key="11">
    <source>
        <dbReference type="ARBA" id="ARBA00023002"/>
    </source>
</evidence>
<comment type="similarity">
    <text evidence="1 17">In the C-terminal section; belongs to the flavoprotein pyridine nucleotide cytochrome reductase family.</text>
</comment>
<comment type="domain">
    <text evidence="17">Consists of two distinct domains; an N-terminal heme-containing oxygen-binding domain and a C-terminal reductase domain with binding sites for FAD and NAD(P)H.</text>
</comment>
<evidence type="ECO:0000256" key="14">
    <source>
        <dbReference type="ARBA" id="ARBA00025094"/>
    </source>
</evidence>
<evidence type="ECO:0000256" key="3">
    <source>
        <dbReference type="ARBA" id="ARBA00022448"/>
    </source>
</evidence>
<dbReference type="GO" id="GO:0046210">
    <property type="term" value="P:nitric oxide catabolic process"/>
    <property type="evidence" value="ECO:0007669"/>
    <property type="project" value="TreeGrafter"/>
</dbReference>
<keyword evidence="21" id="KW-1185">Reference proteome</keyword>
<evidence type="ECO:0000256" key="6">
    <source>
        <dbReference type="ARBA" id="ARBA00022621"/>
    </source>
</evidence>
<evidence type="ECO:0000256" key="1">
    <source>
        <dbReference type="ARBA" id="ARBA00006401"/>
    </source>
</evidence>
<dbReference type="Gene3D" id="2.40.30.10">
    <property type="entry name" value="Translation factors"/>
    <property type="match status" value="1"/>
</dbReference>
<reference evidence="20 21" key="1">
    <citation type="submission" date="2019-03" db="EMBL/GenBank/DDBJ databases">
        <title>Pragia sp. nov. isolated from the gut tract of Carduelis flavirostris.</title>
        <authorList>
            <person name="Ge Y."/>
        </authorList>
    </citation>
    <scope>NUCLEOTIDE SEQUENCE [LARGE SCALE GENOMIC DNA]</scope>
    <source>
        <strain evidence="20 21">CF-458</strain>
    </source>
</reference>
<dbReference type="OrthoDB" id="9801223at2"/>
<dbReference type="SUPFAM" id="SSF52343">
    <property type="entry name" value="Ferredoxin reductase-like, C-terminal NADP-linked domain"/>
    <property type="match status" value="1"/>
</dbReference>
<evidence type="ECO:0000259" key="18">
    <source>
        <dbReference type="PROSITE" id="PS01033"/>
    </source>
</evidence>
<keyword evidence="7 17" id="KW-0285">Flavoprotein</keyword>
<keyword evidence="9 17" id="KW-0274">FAD</keyword>
<dbReference type="Gene3D" id="3.40.50.80">
    <property type="entry name" value="Nucleotide-binding domain of ferredoxin-NADP reductase (FNR) module"/>
    <property type="match status" value="1"/>
</dbReference>
<evidence type="ECO:0000256" key="4">
    <source>
        <dbReference type="ARBA" id="ARBA00022575"/>
    </source>
</evidence>
<comment type="catalytic activity">
    <reaction evidence="16 17">
        <text>2 nitric oxide + NADPH + 2 O2 = 2 nitrate + NADP(+) + H(+)</text>
        <dbReference type="Rhea" id="RHEA:19465"/>
        <dbReference type="ChEBI" id="CHEBI:15378"/>
        <dbReference type="ChEBI" id="CHEBI:15379"/>
        <dbReference type="ChEBI" id="CHEBI:16480"/>
        <dbReference type="ChEBI" id="CHEBI:17632"/>
        <dbReference type="ChEBI" id="CHEBI:57783"/>
        <dbReference type="ChEBI" id="CHEBI:58349"/>
        <dbReference type="EC" id="1.14.12.17"/>
    </reaction>
</comment>
<feature type="site" description="Influences the redox potential of the prosthetic heme and FAD groups" evidence="17">
    <location>
        <position position="389"/>
    </location>
</feature>
<feature type="active site" description="Charge relay system" evidence="17">
    <location>
        <position position="97"/>
    </location>
</feature>
<dbReference type="GO" id="GO:0005344">
    <property type="term" value="F:oxygen carrier activity"/>
    <property type="evidence" value="ECO:0007669"/>
    <property type="project" value="UniProtKB-UniRule"/>
</dbReference>
<feature type="binding site" evidence="17">
    <location>
        <position position="190"/>
    </location>
    <ligand>
        <name>FAD</name>
        <dbReference type="ChEBI" id="CHEBI:57692"/>
    </ligand>
</feature>
<protein>
    <recommendedName>
        <fullName evidence="17">Flavohemoprotein</fullName>
    </recommendedName>
    <alternativeName>
        <fullName evidence="17">Flavohemoglobin</fullName>
    </alternativeName>
    <alternativeName>
        <fullName evidence="17">Hemoglobin-like protein</fullName>
    </alternativeName>
    <alternativeName>
        <fullName evidence="17">Nitric oxide dioxygenase</fullName>
        <shortName evidence="17">NO oxygenase</shortName>
        <shortName evidence="17">NOD</shortName>
        <ecNumber evidence="17">1.14.12.17</ecNumber>
    </alternativeName>
</protein>
<dbReference type="NCBIfam" id="NF009805">
    <property type="entry name" value="PRK13289.1"/>
    <property type="match status" value="1"/>
</dbReference>
<proteinExistence type="inferred from homology"/>
<feature type="binding site" description="proximal binding residue" evidence="17">
    <location>
        <position position="87"/>
    </location>
    <ligand>
        <name>heme b</name>
        <dbReference type="ChEBI" id="CHEBI:60344"/>
    </ligand>
    <ligandPart>
        <name>Fe</name>
        <dbReference type="ChEBI" id="CHEBI:18248"/>
    </ligandPart>
</feature>
<sequence length="397" mass="44957">MRMLDSQTIATIKATIPVLTATGPSLTAHFYDRMFQHHPELKDIFNLSHQFSGAQREALFNAICAYAVNIENLPAILPAVERIAQKHSSFNIKPEQYAIVGEHLLATLDEMLSPGEEVLNAWGKAYQVLADVFIKREREIYQQVAEKQGGWEGLRPFRIVKKQQESEIITSFELEPVDGKPVADFIPGQYIALYLQSDSLEYQEIRQYSLTHAPNGKYYRIAVKREPQGKASNYLHDVAQQGDILKLAPPYGDFHLDVKSNTPVALISGGVGLTPMLGMLNTLKAQSHQGPVYWLHATERSGVHAFRQEVSQLLETMPNTEAHIWYQHPQNSDLNESNHYQGLMDLAKLKSTLNQADMHYYFCGPVPFMQFVAQQLISWGVNPQQLHYECFGPHKVL</sequence>
<evidence type="ECO:0000256" key="5">
    <source>
        <dbReference type="ARBA" id="ARBA00022617"/>
    </source>
</evidence>
<dbReference type="InterPro" id="IPR039261">
    <property type="entry name" value="FNR_nucleotide-bd"/>
</dbReference>
<dbReference type="InterPro" id="IPR001433">
    <property type="entry name" value="OxRdtase_FAD/NAD-bd"/>
</dbReference>
<comment type="similarity">
    <text evidence="2 17">Belongs to the globin family. Two-domain flavohemoproteins subfamily.</text>
</comment>
<feature type="site" description="Influences the redox potential of the prosthetic heme and FAD groups" evidence="17">
    <location>
        <position position="86"/>
    </location>
</feature>
<dbReference type="FunFam" id="2.40.30.10:FF:000034">
    <property type="entry name" value="Flavohemoprotein"/>
    <property type="match status" value="1"/>
</dbReference>
<dbReference type="GO" id="GO:0008941">
    <property type="term" value="F:nitric oxide dioxygenase NAD(P)H activity"/>
    <property type="evidence" value="ECO:0007669"/>
    <property type="project" value="UniProtKB-UniRule"/>
</dbReference>
<organism evidence="20 21">
    <name type="scientific">Limnobaculum zhutongyuii</name>
    <dbReference type="NCBI Taxonomy" id="2498113"/>
    <lineage>
        <taxon>Bacteria</taxon>
        <taxon>Pseudomonadati</taxon>
        <taxon>Pseudomonadota</taxon>
        <taxon>Gammaproteobacteria</taxon>
        <taxon>Enterobacterales</taxon>
        <taxon>Budviciaceae</taxon>
        <taxon>Limnobaculum</taxon>
    </lineage>
</organism>
<dbReference type="PANTHER" id="PTHR43396:SF3">
    <property type="entry name" value="FLAVOHEMOPROTEIN"/>
    <property type="match status" value="1"/>
</dbReference>
<dbReference type="CDD" id="cd06184">
    <property type="entry name" value="flavohem_like_fad_nad_binding"/>
    <property type="match status" value="1"/>
</dbReference>
<dbReference type="GO" id="GO:0020037">
    <property type="term" value="F:heme binding"/>
    <property type="evidence" value="ECO:0007669"/>
    <property type="project" value="InterPro"/>
</dbReference>
<comment type="cofactor">
    <cofactor evidence="17">
        <name>FAD</name>
        <dbReference type="ChEBI" id="CHEBI:57692"/>
    </cofactor>
    <text evidence="17">Binds 1 FAD per subunit.</text>
</comment>
<feature type="domain" description="Globin" evidence="18">
    <location>
        <begin position="3"/>
        <end position="138"/>
    </location>
</feature>
<dbReference type="GO" id="GO:0071949">
    <property type="term" value="F:FAD binding"/>
    <property type="evidence" value="ECO:0007669"/>
    <property type="project" value="InterPro"/>
</dbReference>
<keyword evidence="8 17" id="KW-0479">Metal-binding</keyword>
<dbReference type="PANTHER" id="PTHR43396">
    <property type="entry name" value="FLAVOHEMOPROTEIN"/>
    <property type="match status" value="1"/>
</dbReference>
<dbReference type="Pfam" id="PF00970">
    <property type="entry name" value="FAD_binding_6"/>
    <property type="match status" value="1"/>
</dbReference>
<evidence type="ECO:0000256" key="9">
    <source>
        <dbReference type="ARBA" id="ARBA00022827"/>
    </source>
</evidence>
<dbReference type="Proteomes" id="UP000293154">
    <property type="component" value="Chromosome"/>
</dbReference>
<feature type="binding site" evidence="17">
    <location>
        <begin position="206"/>
        <end position="209"/>
    </location>
    <ligand>
        <name>FAD</name>
        <dbReference type="ChEBI" id="CHEBI:57692"/>
    </ligand>
</feature>
<dbReference type="KEGG" id="prag:EKN56_17725"/>
<dbReference type="PRINTS" id="PR00410">
    <property type="entry name" value="PHEHYDRXLASE"/>
</dbReference>
<dbReference type="SUPFAM" id="SSF63380">
    <property type="entry name" value="Riboflavin synthase domain-like"/>
    <property type="match status" value="1"/>
</dbReference>
<evidence type="ECO:0000256" key="7">
    <source>
        <dbReference type="ARBA" id="ARBA00022630"/>
    </source>
</evidence>
<dbReference type="PROSITE" id="PS01033">
    <property type="entry name" value="GLOBIN"/>
    <property type="match status" value="1"/>
</dbReference>
<keyword evidence="3 17" id="KW-0813">Transport</keyword>
<evidence type="ECO:0000313" key="20">
    <source>
        <dbReference type="EMBL" id="QBH98070.1"/>
    </source>
</evidence>